<dbReference type="RefSeq" id="WP_329267279.1">
    <property type="nucleotide sequence ID" value="NZ_CP109011.1"/>
</dbReference>
<reference evidence="3" key="1">
    <citation type="submission" date="2022-10" db="EMBL/GenBank/DDBJ databases">
        <title>The complete genomes of actinobacterial strains from the NBC collection.</title>
        <authorList>
            <person name="Joergensen T.S."/>
            <person name="Alvarez Arevalo M."/>
            <person name="Sterndorff E.B."/>
            <person name="Faurdal D."/>
            <person name="Vuksanovic O."/>
            <person name="Mourched A.-S."/>
            <person name="Charusanti P."/>
            <person name="Shaw S."/>
            <person name="Blin K."/>
            <person name="Weber T."/>
        </authorList>
    </citation>
    <scope>NUCLEOTIDE SEQUENCE</scope>
    <source>
        <strain evidence="3">NBC_00686</strain>
    </source>
</reference>
<keyword evidence="3" id="KW-0378">Hydrolase</keyword>
<evidence type="ECO:0000259" key="2">
    <source>
        <dbReference type="PROSITE" id="PS50240"/>
    </source>
</evidence>
<dbReference type="InterPro" id="IPR001254">
    <property type="entry name" value="Trypsin_dom"/>
</dbReference>
<evidence type="ECO:0000256" key="1">
    <source>
        <dbReference type="SAM" id="SignalP"/>
    </source>
</evidence>
<dbReference type="Proteomes" id="UP001432168">
    <property type="component" value="Chromosome"/>
</dbReference>
<dbReference type="Gene3D" id="2.40.10.10">
    <property type="entry name" value="Trypsin-like serine proteases"/>
    <property type="match status" value="1"/>
</dbReference>
<proteinExistence type="predicted"/>
<gene>
    <name evidence="3" type="ORF">OG929_29690</name>
</gene>
<protein>
    <submittedName>
        <fullName evidence="3">Trypsin-like serine protease</fullName>
        <ecNumber evidence="3">3.4.21.-</ecNumber>
    </submittedName>
</protein>
<evidence type="ECO:0000313" key="3">
    <source>
        <dbReference type="EMBL" id="WUT46218.1"/>
    </source>
</evidence>
<feature type="chain" id="PRO_5046842536" evidence="1">
    <location>
        <begin position="37"/>
        <end position="272"/>
    </location>
</feature>
<name>A0ABZ1X3S8_9ACTN</name>
<dbReference type="InterPro" id="IPR018114">
    <property type="entry name" value="TRYPSIN_HIS"/>
</dbReference>
<dbReference type="InterPro" id="IPR009003">
    <property type="entry name" value="Peptidase_S1_PA"/>
</dbReference>
<accession>A0ABZ1X3S8</accession>
<feature type="domain" description="Peptidase S1" evidence="2">
    <location>
        <begin position="39"/>
        <end position="266"/>
    </location>
</feature>
<dbReference type="EMBL" id="CP109011">
    <property type="protein sequence ID" value="WUT46218.1"/>
    <property type="molecule type" value="Genomic_DNA"/>
</dbReference>
<evidence type="ECO:0000313" key="4">
    <source>
        <dbReference type="Proteomes" id="UP001432168"/>
    </source>
</evidence>
<feature type="signal peptide" evidence="1">
    <location>
        <begin position="1"/>
        <end position="36"/>
    </location>
</feature>
<organism evidence="3 4">
    <name type="scientific">Streptomyces pseudovenezuelae</name>
    <dbReference type="NCBI Taxonomy" id="67350"/>
    <lineage>
        <taxon>Bacteria</taxon>
        <taxon>Bacillati</taxon>
        <taxon>Actinomycetota</taxon>
        <taxon>Actinomycetes</taxon>
        <taxon>Kitasatosporales</taxon>
        <taxon>Streptomycetaceae</taxon>
        <taxon>Streptomyces</taxon>
        <taxon>Streptomyces aurantiacus group</taxon>
    </lineage>
</organism>
<dbReference type="SUPFAM" id="SSF50494">
    <property type="entry name" value="Trypsin-like serine proteases"/>
    <property type="match status" value="1"/>
</dbReference>
<dbReference type="PROSITE" id="PS50240">
    <property type="entry name" value="TRYPSIN_DOM"/>
    <property type="match status" value="1"/>
</dbReference>
<sequence>MASNYFGVSAVLHKGVRVIAAAVAAMGLSMAGGAPAQAIVGGSPVPGGWFGDRVPSQNPYGFVGRVVLASGSGCTASLVAPDLALTAGHCSGAGSITFGLLNTDRDRGEKRRIVAEKLQGDTTLPQGATLLVRLDSPIRDITPVRLGDSQSRGLWSTGKNAKVIGWGQINDTATGTGIWSKELREATLKVRDTAISLPPLRGMMKLSSVVGHPTHGDSGAPILATDSTGRLVQFGIFEGATRAGGFYANRIWPQQRLVDYVNAHQNGAPTGT</sequence>
<dbReference type="GO" id="GO:0016787">
    <property type="term" value="F:hydrolase activity"/>
    <property type="evidence" value="ECO:0007669"/>
    <property type="project" value="UniProtKB-KW"/>
</dbReference>
<dbReference type="EC" id="3.4.21.-" evidence="3"/>
<dbReference type="Pfam" id="PF00089">
    <property type="entry name" value="Trypsin"/>
    <property type="match status" value="1"/>
</dbReference>
<keyword evidence="4" id="KW-1185">Reference proteome</keyword>
<keyword evidence="1" id="KW-0732">Signal</keyword>
<dbReference type="SMART" id="SM00020">
    <property type="entry name" value="Tryp_SPc"/>
    <property type="match status" value="1"/>
</dbReference>
<dbReference type="PROSITE" id="PS00134">
    <property type="entry name" value="TRYPSIN_HIS"/>
    <property type="match status" value="1"/>
</dbReference>
<dbReference type="InterPro" id="IPR043504">
    <property type="entry name" value="Peptidase_S1_PA_chymotrypsin"/>
</dbReference>